<evidence type="ECO:0000313" key="8">
    <source>
        <dbReference type="Proteomes" id="UP000248889"/>
    </source>
</evidence>
<dbReference type="InterPro" id="IPR011701">
    <property type="entry name" value="MFS"/>
</dbReference>
<feature type="transmembrane region" description="Helical" evidence="5">
    <location>
        <begin position="315"/>
        <end position="333"/>
    </location>
</feature>
<keyword evidence="3 5" id="KW-1133">Transmembrane helix</keyword>
<dbReference type="OrthoDB" id="9815356at2"/>
<evidence type="ECO:0000256" key="2">
    <source>
        <dbReference type="ARBA" id="ARBA00022692"/>
    </source>
</evidence>
<proteinExistence type="predicted"/>
<keyword evidence="2 5" id="KW-0812">Transmembrane</keyword>
<dbReference type="InterPro" id="IPR020846">
    <property type="entry name" value="MFS_dom"/>
</dbReference>
<feature type="domain" description="Major facilitator superfamily (MFS) profile" evidence="6">
    <location>
        <begin position="27"/>
        <end position="405"/>
    </location>
</feature>
<comment type="subcellular location">
    <subcellularLocation>
        <location evidence="1">Cell membrane</location>
        <topology evidence="1">Multi-pass membrane protein</topology>
    </subcellularLocation>
</comment>
<feature type="transmembrane region" description="Helical" evidence="5">
    <location>
        <begin position="150"/>
        <end position="172"/>
    </location>
</feature>
<dbReference type="PANTHER" id="PTHR42910">
    <property type="entry name" value="TRANSPORTER SCO4007-RELATED"/>
    <property type="match status" value="1"/>
</dbReference>
<feature type="transmembrane region" description="Helical" evidence="5">
    <location>
        <begin position="178"/>
        <end position="196"/>
    </location>
</feature>
<dbReference type="AlphaFoldDB" id="A0A2X0IBR9"/>
<feature type="transmembrane region" description="Helical" evidence="5">
    <location>
        <begin position="258"/>
        <end position="278"/>
    </location>
</feature>
<dbReference type="GO" id="GO:0005886">
    <property type="term" value="C:plasma membrane"/>
    <property type="evidence" value="ECO:0007669"/>
    <property type="project" value="UniProtKB-SubCell"/>
</dbReference>
<evidence type="ECO:0000256" key="1">
    <source>
        <dbReference type="ARBA" id="ARBA00004651"/>
    </source>
</evidence>
<dbReference type="InterPro" id="IPR036259">
    <property type="entry name" value="MFS_trans_sf"/>
</dbReference>
<organism evidence="7 8">
    <name type="scientific">Streptacidiphilus pinicola</name>
    <dbReference type="NCBI Taxonomy" id="2219663"/>
    <lineage>
        <taxon>Bacteria</taxon>
        <taxon>Bacillati</taxon>
        <taxon>Actinomycetota</taxon>
        <taxon>Actinomycetes</taxon>
        <taxon>Kitasatosporales</taxon>
        <taxon>Streptomycetaceae</taxon>
        <taxon>Streptacidiphilus</taxon>
    </lineage>
</organism>
<dbReference type="RefSeq" id="WP_111505352.1">
    <property type="nucleotide sequence ID" value="NZ_QKYN01000114.1"/>
</dbReference>
<evidence type="ECO:0000256" key="5">
    <source>
        <dbReference type="SAM" id="Phobius"/>
    </source>
</evidence>
<name>A0A2X0IBR9_9ACTN</name>
<feature type="transmembrane region" description="Helical" evidence="5">
    <location>
        <begin position="94"/>
        <end position="112"/>
    </location>
</feature>
<dbReference type="Gene3D" id="1.20.1250.20">
    <property type="entry name" value="MFS general substrate transporter like domains"/>
    <property type="match status" value="1"/>
</dbReference>
<feature type="transmembrane region" description="Helical" evidence="5">
    <location>
        <begin position="118"/>
        <end position="138"/>
    </location>
</feature>
<gene>
    <name evidence="7" type="ORF">DN069_27345</name>
</gene>
<evidence type="ECO:0000259" key="6">
    <source>
        <dbReference type="PROSITE" id="PS50850"/>
    </source>
</evidence>
<comment type="caution">
    <text evidence="7">The sequence shown here is derived from an EMBL/GenBank/DDBJ whole genome shotgun (WGS) entry which is preliminary data.</text>
</comment>
<dbReference type="PANTHER" id="PTHR42910:SF1">
    <property type="entry name" value="MAJOR FACILITATOR SUPERFAMILY (MFS) PROFILE DOMAIN-CONTAINING PROTEIN"/>
    <property type="match status" value="1"/>
</dbReference>
<dbReference type="CDD" id="cd17324">
    <property type="entry name" value="MFS_NepI_like"/>
    <property type="match status" value="1"/>
</dbReference>
<evidence type="ECO:0000256" key="4">
    <source>
        <dbReference type="ARBA" id="ARBA00023136"/>
    </source>
</evidence>
<accession>A0A2X0IBR9</accession>
<evidence type="ECO:0000313" key="7">
    <source>
        <dbReference type="EMBL" id="RAG82394.1"/>
    </source>
</evidence>
<keyword evidence="4 5" id="KW-0472">Membrane</keyword>
<feature type="transmembrane region" description="Helical" evidence="5">
    <location>
        <begin position="27"/>
        <end position="44"/>
    </location>
</feature>
<feature type="transmembrane region" description="Helical" evidence="5">
    <location>
        <begin position="64"/>
        <end position="82"/>
    </location>
</feature>
<sequence>MPRPTPSTPPPTHDSDQVTAPTMSRGLTLLFAIAGGTAVANLYWAQPLLDFIAHDLHASTTAAGWLVTATQIGYAAGALLLVPLGDILDRRRLIPLLMLCAAAALAGCALAPTMGVLLVAVTLLGLATVSGQLLTPLAGDLADDTNRGQVVGTVVAGLLIGILTSRTISGLIADAAGWRTVYIVAAAAAVAFAALLRRAIPALPAKAHLPYPQLLLSVWHVIRQERTVRWTLVLGATAFGVFTMFWTALTFLLSAPPFSYPVSVIGLFGLAGLAGALAAQKAGRLHDRGWSLPATGWGWAAVAGSFGLAALAGHFVALILVAIVLLDIAVQGVNILNQTRLFAVAPQARSRLNTAFVTCNFIGGAIGSAAASVLWSAGGWAAVCLTGATLACAALLLWAVGRRRPLITEPGH</sequence>
<dbReference type="EMBL" id="QKYN01000114">
    <property type="protein sequence ID" value="RAG82394.1"/>
    <property type="molecule type" value="Genomic_DNA"/>
</dbReference>
<keyword evidence="8" id="KW-1185">Reference proteome</keyword>
<evidence type="ECO:0000256" key="3">
    <source>
        <dbReference type="ARBA" id="ARBA00022989"/>
    </source>
</evidence>
<dbReference type="SUPFAM" id="SSF103473">
    <property type="entry name" value="MFS general substrate transporter"/>
    <property type="match status" value="1"/>
</dbReference>
<feature type="transmembrane region" description="Helical" evidence="5">
    <location>
        <begin position="230"/>
        <end position="252"/>
    </location>
</feature>
<reference evidence="7 8" key="1">
    <citation type="submission" date="2018-06" db="EMBL/GenBank/DDBJ databases">
        <title>Streptacidiphilus pinicola sp. nov., isolated from pine grove soil.</title>
        <authorList>
            <person name="Roh S.G."/>
            <person name="Park S."/>
            <person name="Kim M.-K."/>
            <person name="Yun B.-R."/>
            <person name="Park J."/>
            <person name="Kim M.J."/>
            <person name="Kim Y.S."/>
            <person name="Kim S.B."/>
        </authorList>
    </citation>
    <scope>NUCLEOTIDE SEQUENCE [LARGE SCALE GENOMIC DNA]</scope>
    <source>
        <strain evidence="7 8">MMS16-CNU450</strain>
    </source>
</reference>
<dbReference type="PROSITE" id="PS50850">
    <property type="entry name" value="MFS"/>
    <property type="match status" value="1"/>
</dbReference>
<feature type="transmembrane region" description="Helical" evidence="5">
    <location>
        <begin position="354"/>
        <end position="374"/>
    </location>
</feature>
<protein>
    <submittedName>
        <fullName evidence="7">MFS transporter</fullName>
    </submittedName>
</protein>
<feature type="transmembrane region" description="Helical" evidence="5">
    <location>
        <begin position="290"/>
        <end position="309"/>
    </location>
</feature>
<feature type="transmembrane region" description="Helical" evidence="5">
    <location>
        <begin position="380"/>
        <end position="400"/>
    </location>
</feature>
<dbReference type="Pfam" id="PF07690">
    <property type="entry name" value="MFS_1"/>
    <property type="match status" value="1"/>
</dbReference>
<dbReference type="Proteomes" id="UP000248889">
    <property type="component" value="Unassembled WGS sequence"/>
</dbReference>
<dbReference type="GO" id="GO:0022857">
    <property type="term" value="F:transmembrane transporter activity"/>
    <property type="evidence" value="ECO:0007669"/>
    <property type="project" value="InterPro"/>
</dbReference>